<evidence type="ECO:0000313" key="1">
    <source>
        <dbReference type="EMBL" id="EDQ98239.1"/>
    </source>
</evidence>
<dbReference type="AlphaFoldDB" id="B0E4J2"/>
<dbReference type="KEGG" id="lbc:LACBIDRAFT_336147"/>
<organism evidence="2">
    <name type="scientific">Laccaria bicolor (strain S238N-H82 / ATCC MYA-4686)</name>
    <name type="common">Bicoloured deceiver</name>
    <name type="synonym">Laccaria laccata var. bicolor</name>
    <dbReference type="NCBI Taxonomy" id="486041"/>
    <lineage>
        <taxon>Eukaryota</taxon>
        <taxon>Fungi</taxon>
        <taxon>Dikarya</taxon>
        <taxon>Basidiomycota</taxon>
        <taxon>Agaricomycotina</taxon>
        <taxon>Agaricomycetes</taxon>
        <taxon>Agaricomycetidae</taxon>
        <taxon>Agaricales</taxon>
        <taxon>Agaricineae</taxon>
        <taxon>Hydnangiaceae</taxon>
        <taxon>Laccaria</taxon>
    </lineage>
</organism>
<name>B0E4J2_LACBS</name>
<dbReference type="EMBL" id="DS547411">
    <property type="protein sequence ID" value="EDQ98239.1"/>
    <property type="molecule type" value="Genomic_DNA"/>
</dbReference>
<dbReference type="InParanoid" id="B0E4J2"/>
<protein>
    <submittedName>
        <fullName evidence="1">Predicted protein</fullName>
    </submittedName>
</protein>
<keyword evidence="2" id="KW-1185">Reference proteome</keyword>
<dbReference type="OrthoDB" id="3149423at2759"/>
<dbReference type="Proteomes" id="UP000001194">
    <property type="component" value="Unassembled WGS sequence"/>
</dbReference>
<dbReference type="HOGENOM" id="CLU_1875801_0_0_1"/>
<accession>B0E4J2</accession>
<evidence type="ECO:0000313" key="2">
    <source>
        <dbReference type="Proteomes" id="UP000001194"/>
    </source>
</evidence>
<gene>
    <name evidence="1" type="ORF">LACBIDRAFT_336147</name>
</gene>
<sequence>MPRMGKSWHARRVFQHENKDAINTEAKRLCAEAIEEGQKRPKGGDPTHFDFRERVVTQMMGKLKKREKDVLQRTAEEYNKKGVDPELKSNEASALSLLKLFASPVLETSLNISRVLSIHVYQSCSGLAGAIGILSM</sequence>
<proteinExistence type="predicted"/>
<dbReference type="GeneID" id="6086765"/>
<reference evidence="1 2" key="1">
    <citation type="journal article" date="2008" name="Nature">
        <title>The genome of Laccaria bicolor provides insights into mycorrhizal symbiosis.</title>
        <authorList>
            <person name="Martin F."/>
            <person name="Aerts A."/>
            <person name="Ahren D."/>
            <person name="Brun A."/>
            <person name="Danchin E.G.J."/>
            <person name="Duchaussoy F."/>
            <person name="Gibon J."/>
            <person name="Kohler A."/>
            <person name="Lindquist E."/>
            <person name="Pereda V."/>
            <person name="Salamov A."/>
            <person name="Shapiro H.J."/>
            <person name="Wuyts J."/>
            <person name="Blaudez D."/>
            <person name="Buee M."/>
            <person name="Brokstein P."/>
            <person name="Canbaeck B."/>
            <person name="Cohen D."/>
            <person name="Courty P.E."/>
            <person name="Coutinho P.M."/>
            <person name="Delaruelle C."/>
            <person name="Detter J.C."/>
            <person name="Deveau A."/>
            <person name="DiFazio S."/>
            <person name="Duplessis S."/>
            <person name="Fraissinet-Tachet L."/>
            <person name="Lucic E."/>
            <person name="Frey-Klett P."/>
            <person name="Fourrey C."/>
            <person name="Feussner I."/>
            <person name="Gay G."/>
            <person name="Grimwood J."/>
            <person name="Hoegger P.J."/>
            <person name="Jain P."/>
            <person name="Kilaru S."/>
            <person name="Labbe J."/>
            <person name="Lin Y.C."/>
            <person name="Legue V."/>
            <person name="Le Tacon F."/>
            <person name="Marmeisse R."/>
            <person name="Melayah D."/>
            <person name="Montanini B."/>
            <person name="Muratet M."/>
            <person name="Nehls U."/>
            <person name="Niculita-Hirzel H."/>
            <person name="Oudot-Le Secq M.P."/>
            <person name="Peter M."/>
            <person name="Quesneville H."/>
            <person name="Rajashekar B."/>
            <person name="Reich M."/>
            <person name="Rouhier N."/>
            <person name="Schmutz J."/>
            <person name="Yin T."/>
            <person name="Chalot M."/>
            <person name="Henrissat B."/>
            <person name="Kuees U."/>
            <person name="Lucas S."/>
            <person name="Van de Peer Y."/>
            <person name="Podila G.K."/>
            <person name="Polle A."/>
            <person name="Pukkila P.J."/>
            <person name="Richardson P.M."/>
            <person name="Rouze P."/>
            <person name="Sanders I.R."/>
            <person name="Stajich J.E."/>
            <person name="Tunlid A."/>
            <person name="Tuskan G."/>
            <person name="Grigoriev I.V."/>
        </authorList>
    </citation>
    <scope>NUCLEOTIDE SEQUENCE [LARGE SCALE GENOMIC DNA]</scope>
    <source>
        <strain evidence="2">S238N-H82 / ATCC MYA-4686</strain>
    </source>
</reference>
<dbReference type="RefSeq" id="XP_001891109.1">
    <property type="nucleotide sequence ID" value="XM_001891074.1"/>
</dbReference>